<dbReference type="EMBL" id="CP012159">
    <property type="protein sequence ID" value="AKT38046.1"/>
    <property type="molecule type" value="Genomic_DNA"/>
</dbReference>
<dbReference type="PANTHER" id="PTHR12521">
    <property type="entry name" value="PROTEIN C6ORF130"/>
    <property type="match status" value="1"/>
</dbReference>
<dbReference type="Gene3D" id="3.40.220.10">
    <property type="entry name" value="Leucine Aminopeptidase, subunit E, domain 1"/>
    <property type="match status" value="1"/>
</dbReference>
<dbReference type="PANTHER" id="PTHR12521:SF0">
    <property type="entry name" value="ADP-RIBOSE GLYCOHYDROLASE OARD1"/>
    <property type="match status" value="1"/>
</dbReference>
<dbReference type="OrthoDB" id="9780211at2"/>
<dbReference type="Pfam" id="PF01661">
    <property type="entry name" value="Macro"/>
    <property type="match status" value="1"/>
</dbReference>
<comment type="catalytic activity">
    <reaction evidence="1">
        <text>an N-(ADP-alpha-D-ribosyl)-thymidine in DNA + H2O = a thymidine in DNA + ADP-D-ribose</text>
        <dbReference type="Rhea" id="RHEA:71655"/>
        <dbReference type="Rhea" id="RHEA-COMP:13556"/>
        <dbReference type="Rhea" id="RHEA-COMP:18051"/>
        <dbReference type="ChEBI" id="CHEBI:15377"/>
        <dbReference type="ChEBI" id="CHEBI:57967"/>
        <dbReference type="ChEBI" id="CHEBI:137386"/>
        <dbReference type="ChEBI" id="CHEBI:191199"/>
    </reaction>
    <physiologicalReaction direction="left-to-right" evidence="1">
        <dbReference type="Rhea" id="RHEA:71656"/>
    </physiologicalReaction>
</comment>
<dbReference type="PROSITE" id="PS51154">
    <property type="entry name" value="MACRO"/>
    <property type="match status" value="1"/>
</dbReference>
<evidence type="ECO:0000259" key="2">
    <source>
        <dbReference type="PROSITE" id="PS51154"/>
    </source>
</evidence>
<dbReference type="InterPro" id="IPR043472">
    <property type="entry name" value="Macro_dom-like"/>
</dbReference>
<dbReference type="Proteomes" id="UP000067626">
    <property type="component" value="Chromosome"/>
</dbReference>
<dbReference type="PATRIC" id="fig|52.7.peg.2354"/>
<dbReference type="KEGG" id="ccro:CMC5_021870"/>
<evidence type="ECO:0000313" key="4">
    <source>
        <dbReference type="Proteomes" id="UP000067626"/>
    </source>
</evidence>
<dbReference type="InterPro" id="IPR002589">
    <property type="entry name" value="Macro_dom"/>
</dbReference>
<dbReference type="AlphaFoldDB" id="A0A0K1EAY8"/>
<evidence type="ECO:0000313" key="3">
    <source>
        <dbReference type="EMBL" id="AKT38046.1"/>
    </source>
</evidence>
<feature type="domain" description="Macro" evidence="2">
    <location>
        <begin position="1"/>
        <end position="163"/>
    </location>
</feature>
<evidence type="ECO:0000256" key="1">
    <source>
        <dbReference type="ARBA" id="ARBA00035885"/>
    </source>
</evidence>
<protein>
    <submittedName>
        <fullName evidence="3">Appr-1-p processing protein</fullName>
    </submittedName>
</protein>
<accession>A0A0K1EAY8</accession>
<reference evidence="3 4" key="1">
    <citation type="submission" date="2015-07" db="EMBL/GenBank/DDBJ databases">
        <title>Genome analysis of myxobacterium Chondromyces crocatus Cm c5 reveals a high potential for natural compound synthesis and the genetic basis for the loss of fruiting body formation.</title>
        <authorList>
            <person name="Zaburannyi N."/>
            <person name="Bunk B."/>
            <person name="Maier J."/>
            <person name="Overmann J."/>
            <person name="Mueller R."/>
        </authorList>
    </citation>
    <scope>NUCLEOTIDE SEQUENCE [LARGE SCALE GENOMIC DNA]</scope>
    <source>
        <strain evidence="3 4">Cm c5</strain>
    </source>
</reference>
<dbReference type="SUPFAM" id="SSF52949">
    <property type="entry name" value="Macro domain-like"/>
    <property type="match status" value="1"/>
</dbReference>
<dbReference type="InterPro" id="IPR050892">
    <property type="entry name" value="ADP-ribose_metab_enzymes"/>
</dbReference>
<dbReference type="GO" id="GO:0140291">
    <property type="term" value="P:peptidyl-glutamate ADP-deribosylation"/>
    <property type="evidence" value="ECO:0007669"/>
    <property type="project" value="TreeGrafter"/>
</dbReference>
<name>A0A0K1EAY8_CHOCO</name>
<dbReference type="STRING" id="52.CMC5_021870"/>
<organism evidence="3 4">
    <name type="scientific">Chondromyces crocatus</name>
    <dbReference type="NCBI Taxonomy" id="52"/>
    <lineage>
        <taxon>Bacteria</taxon>
        <taxon>Pseudomonadati</taxon>
        <taxon>Myxococcota</taxon>
        <taxon>Polyangia</taxon>
        <taxon>Polyangiales</taxon>
        <taxon>Polyangiaceae</taxon>
        <taxon>Chondromyces</taxon>
    </lineage>
</organism>
<gene>
    <name evidence="3" type="ORF">CMC5_021870</name>
</gene>
<dbReference type="SMART" id="SM00506">
    <property type="entry name" value="A1pp"/>
    <property type="match status" value="1"/>
</dbReference>
<proteinExistence type="predicted"/>
<keyword evidence="4" id="KW-1185">Reference proteome</keyword>
<sequence>MIESARGNLLAASADALVNTVNCVGVMGKGIALQFKQAFPDNFAVYARACAARELRPGRMLVVPAVGATRTKFIVNFPTKDHWKGKSKIADIRAGLEALVEDVRRLGIRSIAMPPLGCGNGGLEWAEVRPLIEKAFDELPDVRVILFEPQAPPALDAKRRDTMRPAMTHEIALLLAAIDKYLDLIDVGTSPELVELVLQKLAYFVQEGGPPLGLHFVKHRYGPYAHELRDTLRRLDGCFIHGLGEGTQSSNLSLDEAGAREAWQIIERDVNATAAVARVQRLIEGLHDPYGLELLATVHWVVTREGSRDADEAVAAVQGWSEHHRARFSEAHLRVVWQRLGDAGWFEAATPANRAAKAIAGDRDGRPRSSGRARSPAVAFASAAVVTKRS</sequence>
<dbReference type="RefSeq" id="WP_063796251.1">
    <property type="nucleotide sequence ID" value="NZ_CP012159.1"/>
</dbReference>
<dbReference type="CDD" id="cd02901">
    <property type="entry name" value="Macro_Poa1p-like"/>
    <property type="match status" value="1"/>
</dbReference>